<protein>
    <submittedName>
        <fullName evidence="1">Uncharacterized protein</fullName>
    </submittedName>
</protein>
<dbReference type="RefSeq" id="WP_035440441.1">
    <property type="nucleotide sequence ID" value="NZ_AUEH01000025.1"/>
</dbReference>
<dbReference type="AlphaFoldDB" id="A0A0R1XJQ5"/>
<proteinExistence type="predicted"/>
<accession>A0A0R1XJQ5</accession>
<sequence>MERKQSMMTTLKSQVASSVQRWFDLPAGLPAQMPAAQTTLFLTQSHERHYHVTITFDAPPTLLQARGYVRPLGEKWLFVSDDHRLYRMFAPSEVYSLQRVAGAASVAEAD</sequence>
<evidence type="ECO:0000313" key="1">
    <source>
        <dbReference type="EMBL" id="KRM27004.1"/>
    </source>
</evidence>
<dbReference type="PATRIC" id="fig|1122147.4.peg.2872"/>
<organism evidence="1 2">
    <name type="scientific">Schleiferilactobacillus harbinensis DSM 16991</name>
    <dbReference type="NCBI Taxonomy" id="1122147"/>
    <lineage>
        <taxon>Bacteria</taxon>
        <taxon>Bacillati</taxon>
        <taxon>Bacillota</taxon>
        <taxon>Bacilli</taxon>
        <taxon>Lactobacillales</taxon>
        <taxon>Lactobacillaceae</taxon>
        <taxon>Schleiferilactobacillus</taxon>
    </lineage>
</organism>
<gene>
    <name evidence="1" type="ORF">FC91_GL002786</name>
</gene>
<comment type="caution">
    <text evidence="1">The sequence shown here is derived from an EMBL/GenBank/DDBJ whole genome shotgun (WGS) entry which is preliminary data.</text>
</comment>
<name>A0A0R1XJQ5_9LACO</name>
<reference evidence="1 2" key="1">
    <citation type="journal article" date="2015" name="Genome Announc.">
        <title>Expanding the biotechnology potential of lactobacilli through comparative genomics of 213 strains and associated genera.</title>
        <authorList>
            <person name="Sun Z."/>
            <person name="Harris H.M."/>
            <person name="McCann A."/>
            <person name="Guo C."/>
            <person name="Argimon S."/>
            <person name="Zhang W."/>
            <person name="Yang X."/>
            <person name="Jeffery I.B."/>
            <person name="Cooney J.C."/>
            <person name="Kagawa T.F."/>
            <person name="Liu W."/>
            <person name="Song Y."/>
            <person name="Salvetti E."/>
            <person name="Wrobel A."/>
            <person name="Rasinkangas P."/>
            <person name="Parkhill J."/>
            <person name="Rea M.C."/>
            <person name="O'Sullivan O."/>
            <person name="Ritari J."/>
            <person name="Douillard F.P."/>
            <person name="Paul Ross R."/>
            <person name="Yang R."/>
            <person name="Briner A.E."/>
            <person name="Felis G.E."/>
            <person name="de Vos W.M."/>
            <person name="Barrangou R."/>
            <person name="Klaenhammer T.R."/>
            <person name="Caufield P.W."/>
            <person name="Cui Y."/>
            <person name="Zhang H."/>
            <person name="O'Toole P.W."/>
        </authorList>
    </citation>
    <scope>NUCLEOTIDE SEQUENCE [LARGE SCALE GENOMIC DNA]</scope>
    <source>
        <strain evidence="1 2">DSM 16991</strain>
    </source>
</reference>
<evidence type="ECO:0000313" key="2">
    <source>
        <dbReference type="Proteomes" id="UP000050949"/>
    </source>
</evidence>
<dbReference type="OrthoDB" id="2299931at2"/>
<dbReference type="Proteomes" id="UP000050949">
    <property type="component" value="Unassembled WGS sequence"/>
</dbReference>
<dbReference type="EMBL" id="AZFW01000058">
    <property type="protein sequence ID" value="KRM27004.1"/>
    <property type="molecule type" value="Genomic_DNA"/>
</dbReference>